<proteinExistence type="predicted"/>
<sequence length="207" mass="23991">MPPVRTTSTKERLAVPRGPWILRTKAREEFDLAPSDLESILPIEVSPNPHGGPWPMKKYNWCDVRDLAERLRPRFGLDERAEEDGEQIARDTAKGSPYKVKSPNSSTHAHMHAHSLFRYGQLWDCQMDRIRPTSVKNGTTYYNRKDVEELAERIKQAAANPTGRERPANYRPPRDFNVFDNISLDDADDWLYRFTGIVAHPWNEDEF</sequence>
<evidence type="ECO:0000313" key="2">
    <source>
        <dbReference type="Proteomes" id="UP001148662"/>
    </source>
</evidence>
<keyword evidence="2" id="KW-1185">Reference proteome</keyword>
<accession>A0ACC1S4X5</accession>
<dbReference type="EMBL" id="JANHOG010001753">
    <property type="protein sequence ID" value="KAJ3532112.1"/>
    <property type="molecule type" value="Genomic_DNA"/>
</dbReference>
<comment type="caution">
    <text evidence="1">The sequence shown here is derived from an EMBL/GenBank/DDBJ whole genome shotgun (WGS) entry which is preliminary data.</text>
</comment>
<dbReference type="Proteomes" id="UP001148662">
    <property type="component" value="Unassembled WGS sequence"/>
</dbReference>
<organism evidence="1 2">
    <name type="scientific">Phlebia brevispora</name>
    <dbReference type="NCBI Taxonomy" id="194682"/>
    <lineage>
        <taxon>Eukaryota</taxon>
        <taxon>Fungi</taxon>
        <taxon>Dikarya</taxon>
        <taxon>Basidiomycota</taxon>
        <taxon>Agaricomycotina</taxon>
        <taxon>Agaricomycetes</taxon>
        <taxon>Polyporales</taxon>
        <taxon>Meruliaceae</taxon>
        <taxon>Phlebia</taxon>
    </lineage>
</organism>
<reference evidence="1" key="1">
    <citation type="submission" date="2022-07" db="EMBL/GenBank/DDBJ databases">
        <title>Genome Sequence of Phlebia brevispora.</title>
        <authorList>
            <person name="Buettner E."/>
        </authorList>
    </citation>
    <scope>NUCLEOTIDE SEQUENCE</scope>
    <source>
        <strain evidence="1">MPL23</strain>
    </source>
</reference>
<name>A0ACC1S4X5_9APHY</name>
<gene>
    <name evidence="1" type="ORF">NM688_g7470</name>
</gene>
<evidence type="ECO:0000313" key="1">
    <source>
        <dbReference type="EMBL" id="KAJ3532112.1"/>
    </source>
</evidence>
<protein>
    <submittedName>
        <fullName evidence="1">Uncharacterized protein</fullName>
    </submittedName>
</protein>